<reference evidence="2" key="1">
    <citation type="journal article" date="2019" name="Int. J. Syst. Evol. Microbiol.">
        <title>The Global Catalogue of Microorganisms (GCM) 10K type strain sequencing project: providing services to taxonomists for standard genome sequencing and annotation.</title>
        <authorList>
            <consortium name="The Broad Institute Genomics Platform"/>
            <consortium name="The Broad Institute Genome Sequencing Center for Infectious Disease"/>
            <person name="Wu L."/>
            <person name="Ma J."/>
        </authorList>
    </citation>
    <scope>NUCLEOTIDE SEQUENCE [LARGE SCALE GENOMIC DNA]</scope>
    <source>
        <strain evidence="2">JCM 17939</strain>
    </source>
</reference>
<dbReference type="Gene3D" id="1.25.40.10">
    <property type="entry name" value="Tetratricopeptide repeat domain"/>
    <property type="match status" value="1"/>
</dbReference>
<dbReference type="RefSeq" id="WP_345438315.1">
    <property type="nucleotide sequence ID" value="NZ_BAABHK010000015.1"/>
</dbReference>
<evidence type="ECO:0000313" key="1">
    <source>
        <dbReference type="EMBL" id="GAA4635366.1"/>
    </source>
</evidence>
<sequence>MATRREKVARWEAGVCAPELSAQLAMADLHNVSPVSVRELSWPDWLRLAFDGDDAVLATPWTPMGTVTSMTATARGGSVDRRGFLIATGTTLAAIAADWTGSLDQVPAASSAGRRRLDMTMVTHLERRLNHLRHLDDALGGGDLRPIAIAEFQLVSKLADETSYDQATGRRLFATLSEAGRICGWLHFDQGLHAAAQKYYVTALRASATAGDRAVGANVLAFMAIQTYSVGNPQDAVNLVQTAQDQLRHRSTPLVRSILHARAARAWSKAPYGRIACTRELNKARDALAEGRRDDDPPWAYWVTEAEIEMLAGSCALDLGDARQALRFFDHARAADHAADGYIRDNALFLARAADAHLTLGQIDEACDIARQAYEQSGGVDSARPSGALADFRSRLVPYRNLAAAREFLALTA</sequence>
<evidence type="ECO:0008006" key="3">
    <source>
        <dbReference type="Google" id="ProtNLM"/>
    </source>
</evidence>
<comment type="caution">
    <text evidence="1">The sequence shown here is derived from an EMBL/GenBank/DDBJ whole genome shotgun (WGS) entry which is preliminary data.</text>
</comment>
<proteinExistence type="predicted"/>
<name>A0ABP8UML2_9ACTN</name>
<dbReference type="InterPro" id="IPR011990">
    <property type="entry name" value="TPR-like_helical_dom_sf"/>
</dbReference>
<evidence type="ECO:0000313" key="2">
    <source>
        <dbReference type="Proteomes" id="UP001501442"/>
    </source>
</evidence>
<gene>
    <name evidence="1" type="ORF">GCM10023196_080560</name>
</gene>
<dbReference type="EMBL" id="BAABHK010000015">
    <property type="protein sequence ID" value="GAA4635366.1"/>
    <property type="molecule type" value="Genomic_DNA"/>
</dbReference>
<dbReference type="SUPFAM" id="SSF48452">
    <property type="entry name" value="TPR-like"/>
    <property type="match status" value="1"/>
</dbReference>
<protein>
    <recommendedName>
        <fullName evidence="3">Transcriptional regulator</fullName>
    </recommendedName>
</protein>
<accession>A0ABP8UML2</accession>
<dbReference type="Proteomes" id="UP001501442">
    <property type="component" value="Unassembled WGS sequence"/>
</dbReference>
<keyword evidence="2" id="KW-1185">Reference proteome</keyword>
<organism evidence="1 2">
    <name type="scientific">Actinoallomurus vinaceus</name>
    <dbReference type="NCBI Taxonomy" id="1080074"/>
    <lineage>
        <taxon>Bacteria</taxon>
        <taxon>Bacillati</taxon>
        <taxon>Actinomycetota</taxon>
        <taxon>Actinomycetes</taxon>
        <taxon>Streptosporangiales</taxon>
        <taxon>Thermomonosporaceae</taxon>
        <taxon>Actinoallomurus</taxon>
    </lineage>
</organism>